<protein>
    <submittedName>
        <fullName evidence="1">Uncharacterized protein</fullName>
    </submittedName>
</protein>
<sequence length="64" mass="7081">MSTSIQWYSNAGAHVNKPLPFQPQANFYRAVAQCVAFAGNEPTYMRPVMAIIPVDANRRLVVTA</sequence>
<dbReference type="PATRIC" id="fig|1195763.3.peg.4929"/>
<proteinExistence type="predicted"/>
<dbReference type="OrthoDB" id="5831326at2"/>
<gene>
    <name evidence="1" type="ORF">ABT56_23115</name>
</gene>
<dbReference type="Proteomes" id="UP000036097">
    <property type="component" value="Unassembled WGS sequence"/>
</dbReference>
<dbReference type="AlphaFoldDB" id="A0A0J1GGH5"/>
<comment type="caution">
    <text evidence="1">The sequence shown here is derived from an EMBL/GenBank/DDBJ whole genome shotgun (WGS) entry which is preliminary data.</text>
</comment>
<keyword evidence="2" id="KW-1185">Reference proteome</keyword>
<dbReference type="RefSeq" id="WP_047881244.1">
    <property type="nucleotide sequence ID" value="NZ_LDOT01000097.1"/>
</dbReference>
<accession>A0A0J1GGH5</accession>
<organism evidence="1 2">
    <name type="scientific">Photobacterium aquae</name>
    <dbReference type="NCBI Taxonomy" id="1195763"/>
    <lineage>
        <taxon>Bacteria</taxon>
        <taxon>Pseudomonadati</taxon>
        <taxon>Pseudomonadota</taxon>
        <taxon>Gammaproteobacteria</taxon>
        <taxon>Vibrionales</taxon>
        <taxon>Vibrionaceae</taxon>
        <taxon>Photobacterium</taxon>
    </lineage>
</organism>
<reference evidence="1 2" key="1">
    <citation type="submission" date="2015-05" db="EMBL/GenBank/DDBJ databases">
        <title>Photobacterium galathea sp. nov.</title>
        <authorList>
            <person name="Machado H."/>
            <person name="Gram L."/>
        </authorList>
    </citation>
    <scope>NUCLEOTIDE SEQUENCE [LARGE SCALE GENOMIC DNA]</scope>
    <source>
        <strain evidence="1 2">CGMCC 1.12159</strain>
    </source>
</reference>
<evidence type="ECO:0000313" key="1">
    <source>
        <dbReference type="EMBL" id="KLU98794.1"/>
    </source>
</evidence>
<name>A0A0J1GGH5_9GAMM</name>
<evidence type="ECO:0000313" key="2">
    <source>
        <dbReference type="Proteomes" id="UP000036097"/>
    </source>
</evidence>
<dbReference type="EMBL" id="LDOT01000097">
    <property type="protein sequence ID" value="KLU98794.1"/>
    <property type="molecule type" value="Genomic_DNA"/>
</dbReference>